<proteinExistence type="predicted"/>
<dbReference type="PANTHER" id="PTHR35176:SF2">
    <property type="entry name" value="F420H(2)-DEPENDENT REDUCTASE RV1155"/>
    <property type="match status" value="1"/>
</dbReference>
<dbReference type="NCBIfam" id="TIGR03668">
    <property type="entry name" value="Rv0121_F420"/>
    <property type="match status" value="1"/>
</dbReference>
<reference evidence="3" key="1">
    <citation type="submission" date="2021-04" db="EMBL/GenBank/DDBJ databases">
        <title>Genome based classification of Actinospica acidithermotolerans sp. nov., an actinobacterium isolated from an Indonesian hot spring.</title>
        <authorList>
            <person name="Kusuma A.B."/>
            <person name="Putra K.E."/>
            <person name="Nafisah S."/>
            <person name="Loh J."/>
            <person name="Nouioui I."/>
            <person name="Goodfellow M."/>
        </authorList>
    </citation>
    <scope>NUCLEOTIDE SEQUENCE</scope>
    <source>
        <strain evidence="3">DSM 45618</strain>
    </source>
</reference>
<dbReference type="InterPro" id="IPR052019">
    <property type="entry name" value="F420H2_bilvrd_red/Heme_oxyg"/>
</dbReference>
<dbReference type="GO" id="GO:0005829">
    <property type="term" value="C:cytosol"/>
    <property type="evidence" value="ECO:0007669"/>
    <property type="project" value="TreeGrafter"/>
</dbReference>
<organism evidence="3 4">
    <name type="scientific">Actinocrinis puniceicyclus</name>
    <dbReference type="NCBI Taxonomy" id="977794"/>
    <lineage>
        <taxon>Bacteria</taxon>
        <taxon>Bacillati</taxon>
        <taxon>Actinomycetota</taxon>
        <taxon>Actinomycetes</taxon>
        <taxon>Catenulisporales</taxon>
        <taxon>Actinospicaceae</taxon>
        <taxon>Actinocrinis</taxon>
    </lineage>
</organism>
<keyword evidence="1" id="KW-0560">Oxidoreductase</keyword>
<dbReference type="InterPro" id="IPR012349">
    <property type="entry name" value="Split_barrel_FMN-bd"/>
</dbReference>
<keyword evidence="4" id="KW-1185">Reference proteome</keyword>
<dbReference type="Pfam" id="PF01243">
    <property type="entry name" value="PNPOx_N"/>
    <property type="match status" value="1"/>
</dbReference>
<dbReference type="RefSeq" id="WP_211470961.1">
    <property type="nucleotide sequence ID" value="NZ_JAGSXH010000125.1"/>
</dbReference>
<name>A0A8J8BF12_9ACTN</name>
<feature type="domain" description="Pyridoxamine 5'-phosphate oxidase N-terminal" evidence="2">
    <location>
        <begin position="5"/>
        <end position="135"/>
    </location>
</feature>
<dbReference type="Gene3D" id="2.30.110.10">
    <property type="entry name" value="Electron Transport, Fmn-binding Protein, Chain A"/>
    <property type="match status" value="1"/>
</dbReference>
<protein>
    <submittedName>
        <fullName evidence="3">TIGR03668 family PPOX class F420-dependent oxidoreductase</fullName>
    </submittedName>
</protein>
<dbReference type="SUPFAM" id="SSF50475">
    <property type="entry name" value="FMN-binding split barrel"/>
    <property type="match status" value="1"/>
</dbReference>
<evidence type="ECO:0000313" key="4">
    <source>
        <dbReference type="Proteomes" id="UP000677913"/>
    </source>
</evidence>
<evidence type="ECO:0000313" key="3">
    <source>
        <dbReference type="EMBL" id="MBS2966160.1"/>
    </source>
</evidence>
<accession>A0A8J8BF12</accession>
<evidence type="ECO:0000259" key="2">
    <source>
        <dbReference type="Pfam" id="PF01243"/>
    </source>
</evidence>
<dbReference type="InterPro" id="IPR011576">
    <property type="entry name" value="Pyridox_Oxase_N"/>
</dbReference>
<comment type="caution">
    <text evidence="3">The sequence shown here is derived from an EMBL/GenBank/DDBJ whole genome shotgun (WGS) entry which is preliminary data.</text>
</comment>
<dbReference type="AlphaFoldDB" id="A0A8J8BF12"/>
<gene>
    <name evidence="3" type="ORF">KGA66_24150</name>
</gene>
<dbReference type="InterPro" id="IPR019967">
    <property type="entry name" value="F420-dep_enz_PPOX_Rv0121"/>
</dbReference>
<sequence length="146" mass="15957">MELSDDQARARFAASQVAVLGTSDETGAAHLVPVTFLVSGDAVYIAIDDKPKRSRGLKRLRNIAADPRVCLLAQHYDEDWNRLWWARADGTARVVEAGSVPFGVLGALAERYPWYRSNPPDGPVIEVAVRRWSGWAFAASPPALGI</sequence>
<dbReference type="GO" id="GO:0070967">
    <property type="term" value="F:coenzyme F420 binding"/>
    <property type="evidence" value="ECO:0007669"/>
    <property type="project" value="TreeGrafter"/>
</dbReference>
<dbReference type="Proteomes" id="UP000677913">
    <property type="component" value="Unassembled WGS sequence"/>
</dbReference>
<evidence type="ECO:0000256" key="1">
    <source>
        <dbReference type="ARBA" id="ARBA00023002"/>
    </source>
</evidence>
<dbReference type="GO" id="GO:0016627">
    <property type="term" value="F:oxidoreductase activity, acting on the CH-CH group of donors"/>
    <property type="evidence" value="ECO:0007669"/>
    <property type="project" value="TreeGrafter"/>
</dbReference>
<dbReference type="EMBL" id="JAGSXH010000125">
    <property type="protein sequence ID" value="MBS2966160.1"/>
    <property type="molecule type" value="Genomic_DNA"/>
</dbReference>
<dbReference type="PANTHER" id="PTHR35176">
    <property type="entry name" value="HEME OXYGENASE HI_0854-RELATED"/>
    <property type="match status" value="1"/>
</dbReference>